<evidence type="ECO:0000256" key="1">
    <source>
        <dbReference type="ARBA" id="ARBA00004123"/>
    </source>
</evidence>
<dbReference type="STRING" id="36022.A0A1V2L6N2"/>
<evidence type="ECO:0000256" key="10">
    <source>
        <dbReference type="ARBA" id="ARBA00023242"/>
    </source>
</evidence>
<dbReference type="InterPro" id="IPR050108">
    <property type="entry name" value="CDK"/>
</dbReference>
<evidence type="ECO:0000256" key="8">
    <source>
        <dbReference type="ARBA" id="ARBA00022777"/>
    </source>
</evidence>
<feature type="region of interest" description="Disordered" evidence="13">
    <location>
        <begin position="362"/>
        <end position="616"/>
    </location>
</feature>
<dbReference type="PROSITE" id="PS50011">
    <property type="entry name" value="PROTEIN_KINASE_DOM"/>
    <property type="match status" value="1"/>
</dbReference>
<evidence type="ECO:0000256" key="12">
    <source>
        <dbReference type="PROSITE-ProRule" id="PRU10141"/>
    </source>
</evidence>
<feature type="compositionally biased region" description="Polar residues" evidence="13">
    <location>
        <begin position="458"/>
        <end position="474"/>
    </location>
</feature>
<dbReference type="FunFam" id="1.10.510.10:FF:000624">
    <property type="entry name" value="Mitogen-activated protein kinase"/>
    <property type="match status" value="1"/>
</dbReference>
<comment type="similarity">
    <text evidence="2">Belongs to the protein kinase superfamily. CMGC Ser/Thr protein kinase family. CDC2/CDKX subfamily.</text>
</comment>
<reference evidence="16" key="1">
    <citation type="journal article" date="2017" name="Genome Announc.">
        <title>Genome sequences of Cyberlindnera fabianii 65, Pichia kudriavzevii 129, and Saccharomyces cerevisiae 131 isolated from fermented masau fruits in Zimbabwe.</title>
        <authorList>
            <person name="van Rijswijck I.M.H."/>
            <person name="Derks M.F.L."/>
            <person name="Abee T."/>
            <person name="de Ridder D."/>
            <person name="Smid E.J."/>
        </authorList>
    </citation>
    <scope>NUCLEOTIDE SEQUENCE [LARGE SCALE GENOMIC DNA]</scope>
    <source>
        <strain evidence="16">65</strain>
    </source>
</reference>
<dbReference type="SUPFAM" id="SSF56112">
    <property type="entry name" value="Protein kinase-like (PK-like)"/>
    <property type="match status" value="1"/>
</dbReference>
<feature type="compositionally biased region" description="Low complexity" evidence="13">
    <location>
        <begin position="530"/>
        <end position="540"/>
    </location>
</feature>
<sequence length="616" mass="68449">MPMALNRRGAASKPKAAPAKSFSGMATHNAYHFEKKLGEGTFGIVYKGEKTSERKLVAVKRILQRDIGDTFPITAFREITILRRLRNDYLVELVDVIVDKPGPTEEKTDLVGKGGKAFYLVFPYMSYDLTGILQNDKITLTVSDNKSIMMQLFKGLHFMHSKNFLHRDIKASNILINSNGLLKIGDFGLARSFNPPALTKNSPGGGRDQLTEVVMTRWYRAPEVLIGNRRYTTAVDLWACGCILGELYEKKPILPGKSDVQQAYDIFALVGSPNQRTMPGVEDFLTKYPGITPSSSTIRQRFESKMGPEAADLMEKLMLLDAQRRYTAEKALEHEWLTSVEPLPTDRVKVDFPDCHEADVISKRQQEPKSRPSLPPSNPQTGNAPRPLPAVPTYGREPEVSQVPSATSGFSHPPRGAPPVHAMANADPQVPLSGPPNPYANVNVPKNTFLPSKKNDTNDNANSYVPNNSYNSTNQPHYNKGHPHHHQNHHNGYRGNSNNGPHNRNDYHGHSYGNNSSLPRPSDPLPPRPYGGNRPWRGPGNPNPHGPPRQGTHHNQYFSQGRGPTGDSWQPGKDEEHAGYGYKRQRVGSDANGYNKRHDNVRYGNGPRGGELQYDG</sequence>
<dbReference type="PROSITE" id="PS00107">
    <property type="entry name" value="PROTEIN_KINASE_ATP"/>
    <property type="match status" value="1"/>
</dbReference>
<evidence type="ECO:0000256" key="11">
    <source>
        <dbReference type="ARBA" id="ARBA00041018"/>
    </source>
</evidence>
<dbReference type="GO" id="GO:0009891">
    <property type="term" value="P:positive regulation of biosynthetic process"/>
    <property type="evidence" value="ECO:0007669"/>
    <property type="project" value="UniProtKB-ARBA"/>
</dbReference>
<keyword evidence="6" id="KW-0808">Transferase</keyword>
<evidence type="ECO:0000256" key="9">
    <source>
        <dbReference type="ARBA" id="ARBA00022840"/>
    </source>
</evidence>
<dbReference type="GO" id="GO:0008353">
    <property type="term" value="F:RNA polymerase II CTD heptapeptide repeat kinase activity"/>
    <property type="evidence" value="ECO:0007669"/>
    <property type="project" value="UniProtKB-EC"/>
</dbReference>
<feature type="binding site" evidence="12">
    <location>
        <position position="60"/>
    </location>
    <ligand>
        <name>ATP</name>
        <dbReference type="ChEBI" id="CHEBI:30616"/>
    </ligand>
</feature>
<dbReference type="PANTHER" id="PTHR24056:SF233">
    <property type="entry name" value="CYCLIN-DEPENDENT KINASE 9"/>
    <property type="match status" value="1"/>
</dbReference>
<dbReference type="EC" id="2.7.11.23" evidence="3"/>
<evidence type="ECO:0000313" key="15">
    <source>
        <dbReference type="EMBL" id="ONH67558.1"/>
    </source>
</evidence>
<feature type="compositionally biased region" description="Basic residues" evidence="13">
    <location>
        <begin position="479"/>
        <end position="492"/>
    </location>
</feature>
<dbReference type="PROSITE" id="PS00108">
    <property type="entry name" value="PROTEIN_KINASE_ST"/>
    <property type="match status" value="1"/>
</dbReference>
<dbReference type="EC" id="2.7.11.22" evidence="4"/>
<dbReference type="GO" id="GO:0005524">
    <property type="term" value="F:ATP binding"/>
    <property type="evidence" value="ECO:0007669"/>
    <property type="project" value="UniProtKB-UniRule"/>
</dbReference>
<keyword evidence="7 12" id="KW-0547">Nucleotide-binding</keyword>
<dbReference type="GO" id="GO:0000307">
    <property type="term" value="C:cyclin-dependent protein kinase holoenzyme complex"/>
    <property type="evidence" value="ECO:0007669"/>
    <property type="project" value="UniProtKB-ARBA"/>
</dbReference>
<evidence type="ECO:0000256" key="4">
    <source>
        <dbReference type="ARBA" id="ARBA00012425"/>
    </source>
</evidence>
<dbReference type="PANTHER" id="PTHR24056">
    <property type="entry name" value="CELL DIVISION PROTEIN KINASE"/>
    <property type="match status" value="1"/>
</dbReference>
<evidence type="ECO:0000256" key="13">
    <source>
        <dbReference type="SAM" id="MobiDB-lite"/>
    </source>
</evidence>
<comment type="subcellular location">
    <subcellularLocation>
        <location evidence="1">Nucleus</location>
    </subcellularLocation>
</comment>
<dbReference type="Proteomes" id="UP000189513">
    <property type="component" value="Unassembled WGS sequence"/>
</dbReference>
<proteinExistence type="inferred from homology"/>
<dbReference type="Pfam" id="PF00069">
    <property type="entry name" value="Pkinase"/>
    <property type="match status" value="1"/>
</dbReference>
<organism evidence="15 16">
    <name type="scientific">Cyberlindnera fabianii</name>
    <name type="common">Yeast</name>
    <name type="synonym">Hansenula fabianii</name>
    <dbReference type="NCBI Taxonomy" id="36022"/>
    <lineage>
        <taxon>Eukaryota</taxon>
        <taxon>Fungi</taxon>
        <taxon>Dikarya</taxon>
        <taxon>Ascomycota</taxon>
        <taxon>Saccharomycotina</taxon>
        <taxon>Saccharomycetes</taxon>
        <taxon>Phaffomycetales</taxon>
        <taxon>Phaffomycetaceae</taxon>
        <taxon>Cyberlindnera</taxon>
    </lineage>
</organism>
<dbReference type="GO" id="GO:0004693">
    <property type="term" value="F:cyclin-dependent protein serine/threonine kinase activity"/>
    <property type="evidence" value="ECO:0007669"/>
    <property type="project" value="UniProtKB-EC"/>
</dbReference>
<keyword evidence="8 15" id="KW-0418">Kinase</keyword>
<keyword evidence="16" id="KW-1185">Reference proteome</keyword>
<dbReference type="SMART" id="SM00220">
    <property type="entry name" value="S_TKc"/>
    <property type="match status" value="1"/>
</dbReference>
<keyword evidence="9 12" id="KW-0067">ATP-binding</keyword>
<evidence type="ECO:0000256" key="2">
    <source>
        <dbReference type="ARBA" id="ARBA00006485"/>
    </source>
</evidence>
<name>A0A1V2L6N2_CYBFA</name>
<feature type="compositionally biased region" description="Low complexity" evidence="13">
    <location>
        <begin position="11"/>
        <end position="20"/>
    </location>
</feature>
<dbReference type="VEuPathDB" id="FungiDB:BON22_2362"/>
<feature type="domain" description="Protein kinase" evidence="14">
    <location>
        <begin position="31"/>
        <end position="337"/>
    </location>
</feature>
<dbReference type="InterPro" id="IPR017441">
    <property type="entry name" value="Protein_kinase_ATP_BS"/>
</dbReference>
<evidence type="ECO:0000256" key="7">
    <source>
        <dbReference type="ARBA" id="ARBA00022741"/>
    </source>
</evidence>
<dbReference type="EMBL" id="MPUK01000004">
    <property type="protein sequence ID" value="ONH67558.1"/>
    <property type="molecule type" value="Genomic_DNA"/>
</dbReference>
<feature type="region of interest" description="Disordered" evidence="13">
    <location>
        <begin position="1"/>
        <end position="20"/>
    </location>
</feature>
<dbReference type="Gene3D" id="3.30.200.20">
    <property type="entry name" value="Phosphorylase Kinase, domain 1"/>
    <property type="match status" value="1"/>
</dbReference>
<dbReference type="Gene3D" id="1.10.510.10">
    <property type="entry name" value="Transferase(Phosphotransferase) domain 1"/>
    <property type="match status" value="1"/>
</dbReference>
<keyword evidence="10" id="KW-0539">Nucleus</keyword>
<gene>
    <name evidence="15" type="ORF">BON22_2362</name>
</gene>
<dbReference type="GO" id="GO:0005634">
    <property type="term" value="C:nucleus"/>
    <property type="evidence" value="ECO:0007669"/>
    <property type="project" value="UniProtKB-SubCell"/>
</dbReference>
<dbReference type="AlphaFoldDB" id="A0A1V2L6N2"/>
<dbReference type="OMA" id="PQGHINE"/>
<comment type="caution">
    <text evidence="15">The sequence shown here is derived from an EMBL/GenBank/DDBJ whole genome shotgun (WGS) entry which is preliminary data.</text>
</comment>
<accession>A0A1V2L6N2</accession>
<evidence type="ECO:0000256" key="5">
    <source>
        <dbReference type="ARBA" id="ARBA00022527"/>
    </source>
</evidence>
<dbReference type="InterPro" id="IPR000719">
    <property type="entry name" value="Prot_kinase_dom"/>
</dbReference>
<evidence type="ECO:0000313" key="16">
    <source>
        <dbReference type="Proteomes" id="UP000189513"/>
    </source>
</evidence>
<keyword evidence="5" id="KW-0723">Serine/threonine-protein kinase</keyword>
<dbReference type="InterPro" id="IPR008271">
    <property type="entry name" value="Ser/Thr_kinase_AS"/>
</dbReference>
<evidence type="ECO:0000259" key="14">
    <source>
        <dbReference type="PROSITE" id="PS50011"/>
    </source>
</evidence>
<evidence type="ECO:0000256" key="6">
    <source>
        <dbReference type="ARBA" id="ARBA00022679"/>
    </source>
</evidence>
<evidence type="ECO:0000256" key="3">
    <source>
        <dbReference type="ARBA" id="ARBA00012409"/>
    </source>
</evidence>
<protein>
    <recommendedName>
        <fullName evidence="11">Serine/threonine-protein kinase BUR1</fullName>
        <ecNumber evidence="4">2.7.11.22</ecNumber>
        <ecNumber evidence="3">2.7.11.23</ecNumber>
    </recommendedName>
</protein>
<dbReference type="InterPro" id="IPR011009">
    <property type="entry name" value="Kinase-like_dom_sf"/>
</dbReference>